<reference evidence="1 2" key="1">
    <citation type="submission" date="2009-01" db="EMBL/GenBank/DDBJ databases">
        <authorList>
            <person name="Fulton L."/>
            <person name="Clifton S."/>
            <person name="Fulton B."/>
            <person name="Xu J."/>
            <person name="Minx P."/>
            <person name="Pepin K.H."/>
            <person name="Johnson M."/>
            <person name="Bhonagiri V."/>
            <person name="Nash W.E."/>
            <person name="Mardis E.R."/>
            <person name="Wilson R.K."/>
        </authorList>
    </citation>
    <scope>NUCLEOTIDE SEQUENCE [LARGE SCALE GENOMIC DNA]</scope>
    <source>
        <strain evidence="1 2">DSM 5476</strain>
    </source>
</reference>
<organism evidence="1 2">
    <name type="scientific">[Clostridium] methylpentosum DSM 5476</name>
    <dbReference type="NCBI Taxonomy" id="537013"/>
    <lineage>
        <taxon>Bacteria</taxon>
        <taxon>Bacillati</taxon>
        <taxon>Bacillota</taxon>
        <taxon>Clostridia</taxon>
        <taxon>Eubacteriales</taxon>
        <taxon>Oscillospiraceae</taxon>
        <taxon>Oscillospiraceae incertae sedis</taxon>
    </lineage>
</organism>
<reference evidence="1 2" key="2">
    <citation type="submission" date="2009-02" db="EMBL/GenBank/DDBJ databases">
        <title>Draft genome sequence of Clostridium methylpentosum (DSM 5476).</title>
        <authorList>
            <person name="Sudarsanam P."/>
            <person name="Ley R."/>
            <person name="Guruge J."/>
            <person name="Turnbaugh P.J."/>
            <person name="Mahowald M."/>
            <person name="Liep D."/>
            <person name="Gordon J."/>
        </authorList>
    </citation>
    <scope>NUCLEOTIDE SEQUENCE [LARGE SCALE GENOMIC DNA]</scope>
    <source>
        <strain evidence="1 2">DSM 5476</strain>
    </source>
</reference>
<feature type="non-terminal residue" evidence="1">
    <location>
        <position position="1"/>
    </location>
</feature>
<dbReference type="HOGENOM" id="CLU_2627548_0_0_9"/>
<keyword evidence="2" id="KW-1185">Reference proteome</keyword>
<proteinExistence type="predicted"/>
<name>C0EFX4_9FIRM</name>
<protein>
    <submittedName>
        <fullName evidence="1">Uncharacterized protein</fullName>
    </submittedName>
</protein>
<gene>
    <name evidence="1" type="ORF">CLOSTMETH_02766</name>
</gene>
<accession>C0EFX4</accession>
<dbReference type="EMBL" id="ACEC01000093">
    <property type="protein sequence ID" value="EEG29753.1"/>
    <property type="molecule type" value="Genomic_DNA"/>
</dbReference>
<dbReference type="AlphaFoldDB" id="C0EFX4"/>
<evidence type="ECO:0000313" key="2">
    <source>
        <dbReference type="Proteomes" id="UP000003340"/>
    </source>
</evidence>
<sequence>KKQRGKSGGIQEYIKNQLKEDEMSEQLTIQPKGPFTRPRGTKGYARISIPRRSRGMLIYVENHSLDEWFKRRLVPMM</sequence>
<comment type="caution">
    <text evidence="1">The sequence shown here is derived from an EMBL/GenBank/DDBJ whole genome shotgun (WGS) entry which is preliminary data.</text>
</comment>
<evidence type="ECO:0000313" key="1">
    <source>
        <dbReference type="EMBL" id="EEG29753.1"/>
    </source>
</evidence>
<dbReference type="Proteomes" id="UP000003340">
    <property type="component" value="Unassembled WGS sequence"/>
</dbReference>